<dbReference type="GO" id="GO:0032259">
    <property type="term" value="P:methylation"/>
    <property type="evidence" value="ECO:0007669"/>
    <property type="project" value="UniProtKB-KW"/>
</dbReference>
<evidence type="ECO:0000256" key="3">
    <source>
        <dbReference type="ARBA" id="ARBA00022679"/>
    </source>
</evidence>
<keyword evidence="4" id="KW-0949">S-adenosyl-L-methionine</keyword>
<dbReference type="InterPro" id="IPR029063">
    <property type="entry name" value="SAM-dependent_MTases_sf"/>
</dbReference>
<reference evidence="5 6" key="1">
    <citation type="journal article" date="2019" name="Mol. Biol. Evol.">
        <title>Blast fungal genomes show frequent chromosomal changes, gene gains and losses, and effector gene turnover.</title>
        <authorList>
            <person name="Gomez Luciano L.B."/>
            <person name="Jason Tsai I."/>
            <person name="Chuma I."/>
            <person name="Tosa Y."/>
            <person name="Chen Y.H."/>
            <person name="Li J.Y."/>
            <person name="Li M.Y."/>
            <person name="Jade Lu M.Y."/>
            <person name="Nakayashiki H."/>
            <person name="Li W.H."/>
        </authorList>
    </citation>
    <scope>NUCLEOTIDE SEQUENCE [LARGE SCALE GENOMIC DNA]</scope>
    <source>
        <strain evidence="5">MZ5-1-6</strain>
    </source>
</reference>
<evidence type="ECO:0000313" key="6">
    <source>
        <dbReference type="Proteomes" id="UP000294847"/>
    </source>
</evidence>
<keyword evidence="2" id="KW-0489">Methyltransferase</keyword>
<dbReference type="PROSITE" id="PS00092">
    <property type="entry name" value="N6_MTASE"/>
    <property type="match status" value="1"/>
</dbReference>
<protein>
    <submittedName>
        <fullName evidence="5">Uncharacterized protein</fullName>
    </submittedName>
</protein>
<evidence type="ECO:0000256" key="1">
    <source>
        <dbReference type="ARBA" id="ARBA00006149"/>
    </source>
</evidence>
<comment type="similarity">
    <text evidence="1">Belongs to the eukaryotic/archaeal PrmC-related family.</text>
</comment>
<proteinExistence type="inferred from homology"/>
<organism evidence="5 6">
    <name type="scientific">Pyricularia oryzae</name>
    <name type="common">Rice blast fungus</name>
    <name type="synonym">Magnaporthe oryzae</name>
    <dbReference type="NCBI Taxonomy" id="318829"/>
    <lineage>
        <taxon>Eukaryota</taxon>
        <taxon>Fungi</taxon>
        <taxon>Dikarya</taxon>
        <taxon>Ascomycota</taxon>
        <taxon>Pezizomycotina</taxon>
        <taxon>Sordariomycetes</taxon>
        <taxon>Sordariomycetidae</taxon>
        <taxon>Magnaporthales</taxon>
        <taxon>Pyriculariaceae</taxon>
        <taxon>Pyricularia</taxon>
    </lineage>
</organism>
<dbReference type="GO" id="GO:0035657">
    <property type="term" value="C:eRF1 methyltransferase complex"/>
    <property type="evidence" value="ECO:0007669"/>
    <property type="project" value="TreeGrafter"/>
</dbReference>
<dbReference type="GO" id="GO:0008757">
    <property type="term" value="F:S-adenosylmethionine-dependent methyltransferase activity"/>
    <property type="evidence" value="ECO:0007669"/>
    <property type="project" value="TreeGrafter"/>
</dbReference>
<dbReference type="Proteomes" id="UP000294847">
    <property type="component" value="Chromosome 2"/>
</dbReference>
<keyword evidence="3" id="KW-0808">Transferase</keyword>
<dbReference type="InterPro" id="IPR002052">
    <property type="entry name" value="DNA_methylase_N6_adenine_CS"/>
</dbReference>
<dbReference type="EMBL" id="CP034205">
    <property type="protein sequence ID" value="QBZ55544.1"/>
    <property type="molecule type" value="Genomic_DNA"/>
</dbReference>
<dbReference type="SUPFAM" id="SSF53335">
    <property type="entry name" value="S-adenosyl-L-methionine-dependent methyltransferases"/>
    <property type="match status" value="1"/>
</dbReference>
<evidence type="ECO:0000256" key="2">
    <source>
        <dbReference type="ARBA" id="ARBA00022603"/>
    </source>
</evidence>
<dbReference type="AlphaFoldDB" id="A0A4P7N680"/>
<dbReference type="PANTHER" id="PTHR45875:SF1">
    <property type="entry name" value="METHYLTRANSFERASE N6AMT1"/>
    <property type="match status" value="1"/>
</dbReference>
<evidence type="ECO:0000256" key="4">
    <source>
        <dbReference type="ARBA" id="ARBA00022691"/>
    </source>
</evidence>
<dbReference type="GO" id="GO:0003676">
    <property type="term" value="F:nucleic acid binding"/>
    <property type="evidence" value="ECO:0007669"/>
    <property type="project" value="InterPro"/>
</dbReference>
<dbReference type="Gene3D" id="3.40.50.150">
    <property type="entry name" value="Vaccinia Virus protein VP39"/>
    <property type="match status" value="1"/>
</dbReference>
<accession>A0A4P7N680</accession>
<sequence length="263" mass="28351">MLPTPSTSHVDYNRIYEPAEDSFLFLDTISSPLETTFLTSRFQDGPTPLVVEVGTGSGVVIGFVAAQARHIFGGSHGAVVATGVDVNAFACAATAETVRRAVKDEEKESAGGASAGASGLYLGSVRADLGSALRPGQVDVLLFNPPYVPTPDMPGRDVEAELQKGGDDFARDSYLLELSYAGGRDGMETTDRLIDALPELLSDKGCAYILLCAQNKPEEVKRRILEFGDEWRVHMAGSSGKQAGWEKLQIIRIWRERDTDGLR</sequence>
<dbReference type="PANTHER" id="PTHR45875">
    <property type="entry name" value="METHYLTRANSFERASE N6AMT1"/>
    <property type="match status" value="1"/>
</dbReference>
<dbReference type="GO" id="GO:0008276">
    <property type="term" value="F:protein methyltransferase activity"/>
    <property type="evidence" value="ECO:0007669"/>
    <property type="project" value="TreeGrafter"/>
</dbReference>
<evidence type="ECO:0000313" key="5">
    <source>
        <dbReference type="EMBL" id="QBZ55544.1"/>
    </source>
</evidence>
<gene>
    <name evidence="5" type="ORF">PoMZ_00443</name>
</gene>
<name>A0A4P7N680_PYROR</name>
<dbReference type="InterPro" id="IPR052190">
    <property type="entry name" value="Euk-Arch_PrmC-MTase"/>
</dbReference>